<protein>
    <submittedName>
        <fullName evidence="5">Dipeptidase</fullName>
    </submittedName>
</protein>
<dbReference type="PANTHER" id="PTHR43270">
    <property type="entry name" value="BETA-ALA-HIS DIPEPTIDASE"/>
    <property type="match status" value="1"/>
</dbReference>
<comment type="caution">
    <text evidence="5">The sequence shown here is derived from an EMBL/GenBank/DDBJ whole genome shotgun (WGS) entry which is preliminary data.</text>
</comment>
<dbReference type="Proteomes" id="UP000619260">
    <property type="component" value="Unassembled WGS sequence"/>
</dbReference>
<dbReference type="GO" id="GO:0006508">
    <property type="term" value="P:proteolysis"/>
    <property type="evidence" value="ECO:0007669"/>
    <property type="project" value="UniProtKB-KW"/>
</dbReference>
<keyword evidence="2" id="KW-0479">Metal-binding</keyword>
<keyword evidence="3" id="KW-0378">Hydrolase</keyword>
<dbReference type="PANTHER" id="PTHR43270:SF12">
    <property type="entry name" value="SUCCINYL-DIAMINOPIMELATE DESUCCINYLASE"/>
    <property type="match status" value="1"/>
</dbReference>
<sequence>MTVEARPDVATLRGRVQGLMPAAREDLAALVAFRSVADPALYPPDECLKAARYLMDAFAAVGLEDVRDYETPDGSRAVYGHAPAREGAPTVLLYCHYDVQPPLDEAAWESPPFSLTVRDGRWYGRGAADCKGNIVAHLTALRALGADRRVGVKVIAEGSEEQGTGGLEAFVVDNVELLRADAILVCDAGNFAAGLPTLTTTLRGLANVIVTVRTLDGPVHSGMFGGPAPDALAALIAMLASLRNDAGDTTVQGLDVHRRWDGVSYPARQFRADAGVRPGVGIVGSGEVADMLWARPAVTVLGIDCPSVAESSASVPAQARARVSLRVPPGTGAALAQDALIAHLRAVAPWGVSVEVERQALGEPFAGRTDGPAFATMRAALESAYGKELATQGQGGSIPLCTVLQQTYPDAEIMIMGVEEPRCLIHAPNESVDPREIERIALSEALFLSRLSTSDGPGRVR</sequence>
<dbReference type="NCBIfam" id="NF005914">
    <property type="entry name" value="PRK07907.1"/>
    <property type="match status" value="1"/>
</dbReference>
<dbReference type="InterPro" id="IPR002933">
    <property type="entry name" value="Peptidase_M20"/>
</dbReference>
<dbReference type="AlphaFoldDB" id="A0A8J3YLV1"/>
<evidence type="ECO:0000256" key="1">
    <source>
        <dbReference type="ARBA" id="ARBA00022670"/>
    </source>
</evidence>
<dbReference type="Gene3D" id="3.30.70.360">
    <property type="match status" value="1"/>
</dbReference>
<evidence type="ECO:0000313" key="5">
    <source>
        <dbReference type="EMBL" id="GIJ47879.1"/>
    </source>
</evidence>
<dbReference type="InterPro" id="IPR051458">
    <property type="entry name" value="Cyt/Met_Dipeptidase"/>
</dbReference>
<name>A0A8J3YLV1_9ACTN</name>
<dbReference type="RefSeq" id="WP_203901383.1">
    <property type="nucleotide sequence ID" value="NZ_BOPF01000018.1"/>
</dbReference>
<evidence type="ECO:0000313" key="6">
    <source>
        <dbReference type="Proteomes" id="UP000619260"/>
    </source>
</evidence>
<keyword evidence="1" id="KW-0645">Protease</keyword>
<evidence type="ECO:0000256" key="3">
    <source>
        <dbReference type="ARBA" id="ARBA00022801"/>
    </source>
</evidence>
<dbReference type="EMBL" id="BOPF01000018">
    <property type="protein sequence ID" value="GIJ47879.1"/>
    <property type="molecule type" value="Genomic_DNA"/>
</dbReference>
<dbReference type="Gene3D" id="3.40.630.10">
    <property type="entry name" value="Zn peptidases"/>
    <property type="match status" value="1"/>
</dbReference>
<dbReference type="InterPro" id="IPR011650">
    <property type="entry name" value="Peptidase_M20_dimer"/>
</dbReference>
<gene>
    <name evidence="5" type="ORF">Val02_47650</name>
</gene>
<feature type="domain" description="Peptidase M20 dimerisation" evidence="4">
    <location>
        <begin position="201"/>
        <end position="350"/>
    </location>
</feature>
<dbReference type="GO" id="GO:0008233">
    <property type="term" value="F:peptidase activity"/>
    <property type="evidence" value="ECO:0007669"/>
    <property type="project" value="UniProtKB-KW"/>
</dbReference>
<proteinExistence type="predicted"/>
<dbReference type="Pfam" id="PF07687">
    <property type="entry name" value="M20_dimer"/>
    <property type="match status" value="1"/>
</dbReference>
<dbReference type="GO" id="GO:0046872">
    <property type="term" value="F:metal ion binding"/>
    <property type="evidence" value="ECO:0007669"/>
    <property type="project" value="UniProtKB-KW"/>
</dbReference>
<accession>A0A8J3YLV1</accession>
<dbReference type="SUPFAM" id="SSF53187">
    <property type="entry name" value="Zn-dependent exopeptidases"/>
    <property type="match status" value="1"/>
</dbReference>
<keyword evidence="6" id="KW-1185">Reference proteome</keyword>
<evidence type="ECO:0000256" key="2">
    <source>
        <dbReference type="ARBA" id="ARBA00022723"/>
    </source>
</evidence>
<reference evidence="5" key="1">
    <citation type="submission" date="2021-01" db="EMBL/GenBank/DDBJ databases">
        <title>Whole genome shotgun sequence of Virgisporangium aliadipatigenens NBRC 105644.</title>
        <authorList>
            <person name="Komaki H."/>
            <person name="Tamura T."/>
        </authorList>
    </citation>
    <scope>NUCLEOTIDE SEQUENCE</scope>
    <source>
        <strain evidence="5">NBRC 105644</strain>
    </source>
</reference>
<evidence type="ECO:0000259" key="4">
    <source>
        <dbReference type="Pfam" id="PF07687"/>
    </source>
</evidence>
<organism evidence="5 6">
    <name type="scientific">Virgisporangium aliadipatigenens</name>
    <dbReference type="NCBI Taxonomy" id="741659"/>
    <lineage>
        <taxon>Bacteria</taxon>
        <taxon>Bacillati</taxon>
        <taxon>Actinomycetota</taxon>
        <taxon>Actinomycetes</taxon>
        <taxon>Micromonosporales</taxon>
        <taxon>Micromonosporaceae</taxon>
        <taxon>Virgisporangium</taxon>
    </lineage>
</organism>
<dbReference type="Pfam" id="PF01546">
    <property type="entry name" value="Peptidase_M20"/>
    <property type="match status" value="1"/>
</dbReference>